<feature type="transmembrane region" description="Helical" evidence="7">
    <location>
        <begin position="27"/>
        <end position="48"/>
    </location>
</feature>
<dbReference type="HAMAP" id="MF_01147">
    <property type="entry name" value="Lgt"/>
    <property type="match status" value="1"/>
</dbReference>
<evidence type="ECO:0000256" key="6">
    <source>
        <dbReference type="ARBA" id="ARBA00023136"/>
    </source>
</evidence>
<dbReference type="UniPathway" id="UPA00664"/>
<reference evidence="8 9" key="1">
    <citation type="submission" date="2018-07" db="EMBL/GenBank/DDBJ databases">
        <title>Genome sequencing of Runella.</title>
        <authorList>
            <person name="Baek M.-G."/>
            <person name="Yi H."/>
        </authorList>
    </citation>
    <scope>NUCLEOTIDE SEQUENCE [LARGE SCALE GENOMIC DNA]</scope>
    <source>
        <strain evidence="8 9">HYN0085</strain>
    </source>
</reference>
<feature type="binding site" evidence="7">
    <location>
        <position position="148"/>
    </location>
    <ligand>
        <name>a 1,2-diacyl-sn-glycero-3-phospho-(1'-sn-glycerol)</name>
        <dbReference type="ChEBI" id="CHEBI:64716"/>
    </ligand>
</feature>
<sequence>MLCYIVWDIAPDVFSIDLFESTFPIKWYGLLFASAFLVGQFMLTTIFRTERMEESHIETLFLYMVIATVIGTRLGHYLFYEWELLFSNPQKWFLSMISLPFRGLASHGALFAIPLALYLYSRGKNRPPFLWLVDRIVIAVALGGAMIRLGNLLNSEIYGTPTALPWGFVFVRETDYRLLPLIPRHPTQLYEAFFCLFLFGLTFYLWKQKRHQLPSGTVAGLFMVLLFSFRFLVEFLKTPQEAFENTLPLNMGQWLSIPAIIAGALLLVFIYKVPRTSGNIHATPNISQKFR</sequence>
<keyword evidence="4 7" id="KW-0812">Transmembrane</keyword>
<proteinExistence type="inferred from homology"/>
<keyword evidence="2 7" id="KW-1003">Cell membrane</keyword>
<name>A0A344TRW4_9BACT</name>
<gene>
    <name evidence="7 8" type="primary">lgt</name>
    <name evidence="8" type="ORF">DR864_03375</name>
</gene>
<dbReference type="NCBIfam" id="TIGR00544">
    <property type="entry name" value="lgt"/>
    <property type="match status" value="1"/>
</dbReference>
<dbReference type="AlphaFoldDB" id="A0A344TRW4"/>
<evidence type="ECO:0000256" key="2">
    <source>
        <dbReference type="ARBA" id="ARBA00022475"/>
    </source>
</evidence>
<evidence type="ECO:0000256" key="1">
    <source>
        <dbReference type="ARBA" id="ARBA00007150"/>
    </source>
</evidence>
<dbReference type="GO" id="GO:0005886">
    <property type="term" value="C:plasma membrane"/>
    <property type="evidence" value="ECO:0007669"/>
    <property type="project" value="UniProtKB-SubCell"/>
</dbReference>
<feature type="transmembrane region" description="Helical" evidence="7">
    <location>
        <begin position="60"/>
        <end position="79"/>
    </location>
</feature>
<comment type="function">
    <text evidence="7">Catalyzes the transfer of the diacylglyceryl group from phosphatidylglycerol to the sulfhydryl group of the N-terminal cysteine of a prolipoprotein, the first step in the formation of mature lipoproteins.</text>
</comment>
<dbReference type="KEGG" id="run:DR864_03375"/>
<comment type="catalytic activity">
    <reaction evidence="7">
        <text>L-cysteinyl-[prolipoprotein] + a 1,2-diacyl-sn-glycero-3-phospho-(1'-sn-glycerol) = an S-1,2-diacyl-sn-glyceryl-L-cysteinyl-[prolipoprotein] + sn-glycerol 1-phosphate + H(+)</text>
        <dbReference type="Rhea" id="RHEA:56712"/>
        <dbReference type="Rhea" id="RHEA-COMP:14679"/>
        <dbReference type="Rhea" id="RHEA-COMP:14680"/>
        <dbReference type="ChEBI" id="CHEBI:15378"/>
        <dbReference type="ChEBI" id="CHEBI:29950"/>
        <dbReference type="ChEBI" id="CHEBI:57685"/>
        <dbReference type="ChEBI" id="CHEBI:64716"/>
        <dbReference type="ChEBI" id="CHEBI:140658"/>
        <dbReference type="EC" id="2.5.1.145"/>
    </reaction>
</comment>
<comment type="similarity">
    <text evidence="1 7">Belongs to the Lgt family.</text>
</comment>
<keyword evidence="5 7" id="KW-1133">Transmembrane helix</keyword>
<dbReference type="InterPro" id="IPR001640">
    <property type="entry name" value="Lgt"/>
</dbReference>
<dbReference type="OrthoDB" id="871140at2"/>
<accession>A0A344TRW4</accession>
<comment type="subcellular location">
    <subcellularLocation>
        <location evidence="7">Cell membrane</location>
        <topology evidence="7">Multi-pass membrane protein</topology>
    </subcellularLocation>
</comment>
<dbReference type="EMBL" id="CP030850">
    <property type="protein sequence ID" value="AXE21385.1"/>
    <property type="molecule type" value="Genomic_DNA"/>
</dbReference>
<feature type="transmembrane region" description="Helical" evidence="7">
    <location>
        <begin position="253"/>
        <end position="271"/>
    </location>
</feature>
<dbReference type="PANTHER" id="PTHR30589">
    <property type="entry name" value="PROLIPOPROTEIN DIACYLGLYCERYL TRANSFERASE"/>
    <property type="match status" value="1"/>
</dbReference>
<evidence type="ECO:0000313" key="9">
    <source>
        <dbReference type="Proteomes" id="UP000251993"/>
    </source>
</evidence>
<evidence type="ECO:0000256" key="3">
    <source>
        <dbReference type="ARBA" id="ARBA00022679"/>
    </source>
</evidence>
<comment type="pathway">
    <text evidence="7">Protein modification; lipoprotein biosynthesis (diacylglyceryl transfer).</text>
</comment>
<dbReference type="Proteomes" id="UP000251993">
    <property type="component" value="Chromosome"/>
</dbReference>
<dbReference type="EC" id="2.5.1.145" evidence="7"/>
<keyword evidence="9" id="KW-1185">Reference proteome</keyword>
<keyword evidence="8" id="KW-0449">Lipoprotein</keyword>
<dbReference type="PANTHER" id="PTHR30589:SF0">
    <property type="entry name" value="PHOSPHATIDYLGLYCEROL--PROLIPOPROTEIN DIACYLGLYCERYL TRANSFERASE"/>
    <property type="match status" value="1"/>
</dbReference>
<dbReference type="GO" id="GO:0042158">
    <property type="term" value="P:lipoprotein biosynthetic process"/>
    <property type="evidence" value="ECO:0007669"/>
    <property type="project" value="UniProtKB-UniRule"/>
</dbReference>
<evidence type="ECO:0000256" key="4">
    <source>
        <dbReference type="ARBA" id="ARBA00022692"/>
    </source>
</evidence>
<protein>
    <recommendedName>
        <fullName evidence="7">Phosphatidylglycerol--prolipoprotein diacylglyceryl transferase</fullName>
        <ecNumber evidence="7">2.5.1.145</ecNumber>
    </recommendedName>
</protein>
<keyword evidence="6 7" id="KW-0472">Membrane</keyword>
<dbReference type="Pfam" id="PF01790">
    <property type="entry name" value="LGT"/>
    <property type="match status" value="1"/>
</dbReference>
<feature type="transmembrane region" description="Helical" evidence="7">
    <location>
        <begin position="188"/>
        <end position="206"/>
    </location>
</feature>
<evidence type="ECO:0000313" key="8">
    <source>
        <dbReference type="EMBL" id="AXE21385.1"/>
    </source>
</evidence>
<dbReference type="GO" id="GO:0008961">
    <property type="term" value="F:phosphatidylglycerol-prolipoprotein diacylglyceryl transferase activity"/>
    <property type="evidence" value="ECO:0007669"/>
    <property type="project" value="UniProtKB-UniRule"/>
</dbReference>
<feature type="transmembrane region" description="Helical" evidence="7">
    <location>
        <begin position="213"/>
        <end position="233"/>
    </location>
</feature>
<keyword evidence="3 7" id="KW-0808">Transferase</keyword>
<evidence type="ECO:0000256" key="5">
    <source>
        <dbReference type="ARBA" id="ARBA00022989"/>
    </source>
</evidence>
<dbReference type="RefSeq" id="WP_114070129.1">
    <property type="nucleotide sequence ID" value="NZ_CP030850.1"/>
</dbReference>
<feature type="transmembrane region" description="Helical" evidence="7">
    <location>
        <begin position="99"/>
        <end position="120"/>
    </location>
</feature>
<evidence type="ECO:0000256" key="7">
    <source>
        <dbReference type="HAMAP-Rule" id="MF_01147"/>
    </source>
</evidence>
<feature type="transmembrane region" description="Helical" evidence="7">
    <location>
        <begin position="132"/>
        <end position="150"/>
    </location>
</feature>
<organism evidence="8 9">
    <name type="scientific">Runella rosea</name>
    <dbReference type="NCBI Taxonomy" id="2259595"/>
    <lineage>
        <taxon>Bacteria</taxon>
        <taxon>Pseudomonadati</taxon>
        <taxon>Bacteroidota</taxon>
        <taxon>Cytophagia</taxon>
        <taxon>Cytophagales</taxon>
        <taxon>Spirosomataceae</taxon>
        <taxon>Runella</taxon>
    </lineage>
</organism>